<evidence type="ECO:0000256" key="1">
    <source>
        <dbReference type="SAM" id="MobiDB-lite"/>
    </source>
</evidence>
<reference evidence="2" key="1">
    <citation type="submission" date="2016-03" db="EMBL/GenBank/DDBJ databases">
        <authorList>
            <person name="Ploux O."/>
        </authorList>
    </citation>
    <scope>NUCLEOTIDE SEQUENCE [LARGE SCALE GENOMIC DNA]</scope>
    <source>
        <strain evidence="2">UAMH 11012</strain>
    </source>
</reference>
<gene>
    <name evidence="2" type="ORF">PAC_14439</name>
</gene>
<dbReference type="Proteomes" id="UP000184330">
    <property type="component" value="Unassembled WGS sequence"/>
</dbReference>
<accession>A0A1L7XHP3</accession>
<feature type="compositionally biased region" description="Basic residues" evidence="1">
    <location>
        <begin position="102"/>
        <end position="112"/>
    </location>
</feature>
<organism evidence="2 3">
    <name type="scientific">Phialocephala subalpina</name>
    <dbReference type="NCBI Taxonomy" id="576137"/>
    <lineage>
        <taxon>Eukaryota</taxon>
        <taxon>Fungi</taxon>
        <taxon>Dikarya</taxon>
        <taxon>Ascomycota</taxon>
        <taxon>Pezizomycotina</taxon>
        <taxon>Leotiomycetes</taxon>
        <taxon>Helotiales</taxon>
        <taxon>Mollisiaceae</taxon>
        <taxon>Phialocephala</taxon>
        <taxon>Phialocephala fortinii species complex</taxon>
    </lineage>
</organism>
<name>A0A1L7XHP3_9HELO</name>
<proteinExistence type="predicted"/>
<feature type="compositionally biased region" description="Pro residues" evidence="1">
    <location>
        <begin position="11"/>
        <end position="23"/>
    </location>
</feature>
<evidence type="ECO:0000313" key="3">
    <source>
        <dbReference type="Proteomes" id="UP000184330"/>
    </source>
</evidence>
<protein>
    <submittedName>
        <fullName evidence="2">Uncharacterized protein</fullName>
    </submittedName>
</protein>
<dbReference type="AlphaFoldDB" id="A0A1L7XHP3"/>
<evidence type="ECO:0000313" key="2">
    <source>
        <dbReference type="EMBL" id="CZR64541.1"/>
    </source>
</evidence>
<keyword evidence="3" id="KW-1185">Reference proteome</keyword>
<feature type="region of interest" description="Disordered" evidence="1">
    <location>
        <begin position="1"/>
        <end position="117"/>
    </location>
</feature>
<feature type="compositionally biased region" description="Basic and acidic residues" evidence="1">
    <location>
        <begin position="1"/>
        <end position="10"/>
    </location>
</feature>
<dbReference type="EMBL" id="FJOG01000027">
    <property type="protein sequence ID" value="CZR64541.1"/>
    <property type="molecule type" value="Genomic_DNA"/>
</dbReference>
<sequence>MCGGKADERPPPASIPVELPPRRPAAQANTPRPPSARPKADRPTTKHHRPSTRDQSATTHRRERAQTSAGPSKAPQSAHKHRPGTSTSKPNPRTAGGERHRSSQHHKERQKSKFTGNEEIIEDNAIIELVRQIAAFIEQHAHTFYPIDNNGWKENGAELNDPRTRHAAIRRYIAHIIIDSIVFDTETRPDLELIANNICNYLDVYTSDKKVVAHLFQICELADDLREAIDSHPDTWRFESWDRFGYIVMLPELRRNGQAVLGSQRVKNI</sequence>